<dbReference type="SUPFAM" id="SSF52949">
    <property type="entry name" value="Macro domain-like"/>
    <property type="match status" value="2"/>
</dbReference>
<name>A0A9W8XL18_9PLEO</name>
<dbReference type="Proteomes" id="UP001140513">
    <property type="component" value="Unassembled WGS sequence"/>
</dbReference>
<dbReference type="RefSeq" id="XP_056071636.1">
    <property type="nucleotide sequence ID" value="XM_056214369.1"/>
</dbReference>
<dbReference type="GeneID" id="80909122"/>
<evidence type="ECO:0000256" key="1">
    <source>
        <dbReference type="SAM" id="MobiDB-lite"/>
    </source>
</evidence>
<evidence type="ECO:0000313" key="4">
    <source>
        <dbReference type="Proteomes" id="UP001140513"/>
    </source>
</evidence>
<dbReference type="PANTHER" id="PTHR11106:SF27">
    <property type="entry name" value="MACRO DOMAIN-CONTAINING PROTEIN"/>
    <property type="match status" value="1"/>
</dbReference>
<feature type="region of interest" description="Disordered" evidence="1">
    <location>
        <begin position="905"/>
        <end position="925"/>
    </location>
</feature>
<gene>
    <name evidence="3" type="ORF">N0V89_005592</name>
</gene>
<dbReference type="AlphaFoldDB" id="A0A9W8XL18"/>
<dbReference type="PANTHER" id="PTHR11106">
    <property type="entry name" value="GANGLIOSIDE INDUCED DIFFERENTIATION ASSOCIATED PROTEIN 2-RELATED"/>
    <property type="match status" value="1"/>
</dbReference>
<keyword evidence="4" id="KW-1185">Reference proteome</keyword>
<dbReference type="InterPro" id="IPR043472">
    <property type="entry name" value="Macro_dom-like"/>
</dbReference>
<protein>
    <recommendedName>
        <fullName evidence="2">Macro domain-containing protein</fullName>
    </recommendedName>
</protein>
<dbReference type="OrthoDB" id="6133115at2759"/>
<proteinExistence type="predicted"/>
<accession>A0A9W8XL18</accession>
<sequence>MKENLKTLAFCCLGTGGVGFPARIAARVALQEVREFLDAHPTHLFERIVFCVYAEDDSVAYTDFLSDFFPPTQEDVDAASSTPAGKNVAMVQEAYTQVDNVTEQVKAFSLEATNMPQRVAQELSSIAVLLYHFKEMVSENAPKHLLSRMMRYMDLLCSVMLAICGNMTEMIELARAKVNLGMPSHRAIWDDYNTHMAVYQGLTIVELIDISQEFARHLSDVLERDVPVPHEMKTIGIRLGAWLTKQTGEGPQSARDHFEEVMLTREYQRDVPVSRRTGTVKLFQVETLSQLYEQGVLQPKSTQATPSTRSNHIVCLANEDITRLEVDILGNTDENFSGIGRLDRTVFLGGGLELQKECANHAPCKEGEVVLTGGYALPVKHVLHAIPPAIYRTDALDVLRDMYRKILHMASYLRATSIAIPSLGTGMLNYPRRDSAAIAIREVKRFLENMDESNPIEKVVLVVYSSNDEFVYKSLLPAYFPPLGMSAESSEYAPSSPTPTPGRSRTLFGTLGEAFRKLTPSKQPTSNTRSLEPSEEDVLIIFETHAQGCPTCSKISEIYSQGRDLCDDGYRFAAQILRHLHMRADQSVYPLRSVENFPLEVEIPDAFPLSLELLQTVEKSFRDPERDRPFVSNQPSLELRRRIPEYTVYNIEITVSSPPHLNQTFDRIHIWSDRSSGWQSFEASLPTLHLTRAALLIRQGGYENVSKLPTRLRLSSRSTISMHAGTNIVVDDKNVDQDSAEELGGRFILEFRSQSDCEMLLSELKHAADNSPTYKSQEEPSPGDTTHDAEVTFTPRDQPKKAFARVSLWVEATESWEPFDAEQSEASLHIRPGSLEILQRASKFTWRLKMTSYSIIKQHSDVEILIDRITTAGDDDAGLGHWKRIMLKCRSQTEYNDLLASLQHAVDSSGRPPTPSKPRLGTRRT</sequence>
<dbReference type="Gene3D" id="3.40.220.10">
    <property type="entry name" value="Leucine Aminopeptidase, subunit E, domain 1"/>
    <property type="match status" value="2"/>
</dbReference>
<reference evidence="3" key="1">
    <citation type="submission" date="2022-10" db="EMBL/GenBank/DDBJ databases">
        <title>Tapping the CABI collections for fungal endophytes: first genome assemblies for Collariella, Neodidymelliopsis, Ascochyta clinopodiicola, Didymella pomorum, Didymosphaeria variabile, Neocosmospora piperis and Neocucurbitaria cava.</title>
        <authorList>
            <person name="Hill R."/>
        </authorList>
    </citation>
    <scope>NUCLEOTIDE SEQUENCE</scope>
    <source>
        <strain evidence="3">IMI 356815</strain>
    </source>
</reference>
<feature type="domain" description="Macro" evidence="2">
    <location>
        <begin position="1"/>
        <end position="69"/>
    </location>
</feature>
<evidence type="ECO:0000259" key="2">
    <source>
        <dbReference type="PROSITE" id="PS51154"/>
    </source>
</evidence>
<evidence type="ECO:0000313" key="3">
    <source>
        <dbReference type="EMBL" id="KAJ4353862.1"/>
    </source>
</evidence>
<dbReference type="Pfam" id="PF01661">
    <property type="entry name" value="Macro"/>
    <property type="match status" value="1"/>
</dbReference>
<feature type="region of interest" description="Disordered" evidence="1">
    <location>
        <begin position="768"/>
        <end position="791"/>
    </location>
</feature>
<dbReference type="SMART" id="SM00506">
    <property type="entry name" value="A1pp"/>
    <property type="match status" value="1"/>
</dbReference>
<dbReference type="PROSITE" id="PS51154">
    <property type="entry name" value="MACRO"/>
    <property type="match status" value="2"/>
</dbReference>
<dbReference type="EMBL" id="JAPEUX010000004">
    <property type="protein sequence ID" value="KAJ4353862.1"/>
    <property type="molecule type" value="Genomic_DNA"/>
</dbReference>
<dbReference type="InterPro" id="IPR002589">
    <property type="entry name" value="Macro_dom"/>
</dbReference>
<organism evidence="3 4">
    <name type="scientific">Didymosphaeria variabile</name>
    <dbReference type="NCBI Taxonomy" id="1932322"/>
    <lineage>
        <taxon>Eukaryota</taxon>
        <taxon>Fungi</taxon>
        <taxon>Dikarya</taxon>
        <taxon>Ascomycota</taxon>
        <taxon>Pezizomycotina</taxon>
        <taxon>Dothideomycetes</taxon>
        <taxon>Pleosporomycetidae</taxon>
        <taxon>Pleosporales</taxon>
        <taxon>Massarineae</taxon>
        <taxon>Didymosphaeriaceae</taxon>
        <taxon>Didymosphaeria</taxon>
    </lineage>
</organism>
<feature type="domain" description="Macro" evidence="2">
    <location>
        <begin position="301"/>
        <end position="480"/>
    </location>
</feature>
<comment type="caution">
    <text evidence="3">The sequence shown here is derived from an EMBL/GenBank/DDBJ whole genome shotgun (WGS) entry which is preliminary data.</text>
</comment>